<name>E9SAF1_RUMAL</name>
<evidence type="ECO:0000313" key="3">
    <source>
        <dbReference type="EMBL" id="EGC03657.1"/>
    </source>
</evidence>
<dbReference type="AlphaFoldDB" id="E9SAF1"/>
<organism evidence="3 4">
    <name type="scientific">Ruminococcus albus 8</name>
    <dbReference type="NCBI Taxonomy" id="246199"/>
    <lineage>
        <taxon>Bacteria</taxon>
        <taxon>Bacillati</taxon>
        <taxon>Bacillota</taxon>
        <taxon>Clostridia</taxon>
        <taxon>Eubacteriales</taxon>
        <taxon>Oscillospiraceae</taxon>
        <taxon>Ruminococcus</taxon>
    </lineage>
</organism>
<keyword evidence="2" id="KW-1133">Transmembrane helix</keyword>
<keyword evidence="4" id="KW-1185">Reference proteome</keyword>
<feature type="region of interest" description="Disordered" evidence="1">
    <location>
        <begin position="85"/>
        <end position="105"/>
    </location>
</feature>
<comment type="caution">
    <text evidence="3">The sequence shown here is derived from an EMBL/GenBank/DDBJ whole genome shotgun (WGS) entry which is preliminary data.</text>
</comment>
<feature type="compositionally biased region" description="Basic and acidic residues" evidence="1">
    <location>
        <begin position="85"/>
        <end position="97"/>
    </location>
</feature>
<gene>
    <name evidence="3" type="ORF">CUS_7913</name>
</gene>
<keyword evidence="2" id="KW-0812">Transmembrane</keyword>
<protein>
    <submittedName>
        <fullName evidence="3">Uncharacterized protein</fullName>
    </submittedName>
</protein>
<accession>E9SAF1</accession>
<feature type="transmembrane region" description="Helical" evidence="2">
    <location>
        <begin position="63"/>
        <end position="82"/>
    </location>
</feature>
<evidence type="ECO:0000313" key="4">
    <source>
        <dbReference type="Proteomes" id="UP000004259"/>
    </source>
</evidence>
<dbReference type="EMBL" id="ADKM02000062">
    <property type="protein sequence ID" value="EGC03657.1"/>
    <property type="molecule type" value="Genomic_DNA"/>
</dbReference>
<dbReference type="Proteomes" id="UP000004259">
    <property type="component" value="Unassembled WGS sequence"/>
</dbReference>
<proteinExistence type="predicted"/>
<keyword evidence="2" id="KW-0472">Membrane</keyword>
<reference evidence="3 4" key="1">
    <citation type="submission" date="2011-02" db="EMBL/GenBank/DDBJ databases">
        <authorList>
            <person name="Nelson K.E."/>
            <person name="Sutton G."/>
            <person name="Torralba M."/>
            <person name="Durkin S."/>
            <person name="Harkins D."/>
            <person name="Montgomery R."/>
            <person name="Ziemer C."/>
            <person name="Klaassens E."/>
            <person name="Ocuiv P."/>
            <person name="Morrison M."/>
        </authorList>
    </citation>
    <scope>NUCLEOTIDE SEQUENCE [LARGE SCALE GENOMIC DNA]</scope>
    <source>
        <strain evidence="3 4">8</strain>
    </source>
</reference>
<evidence type="ECO:0000256" key="2">
    <source>
        <dbReference type="SAM" id="Phobius"/>
    </source>
</evidence>
<sequence>MFYVKMMLYYDILQFKQRTIDKSGAWCYAIGVLRQIIQLVHIGQMKRNNKTFRKERKERQVNMSGLLSLAIGALGVCVYLAGKEDRQDTERNRKKDGVSQQTIVE</sequence>
<evidence type="ECO:0000256" key="1">
    <source>
        <dbReference type="SAM" id="MobiDB-lite"/>
    </source>
</evidence>